<evidence type="ECO:0000313" key="2">
    <source>
        <dbReference type="EMBL" id="RZS91278.1"/>
    </source>
</evidence>
<sequence length="324" mass="33325">MTVLVTGASGLLGGTVAALLRDRGERVRVLQRRPSRLVGVEEVQGSVTDADAVARAVEGTDAVVHLAAKVSMTGPEAEFEAVNVEGTRALLAAAAGRPTVFVSSPSVAHAGTALAGAGADPADPARARGAYARTKAAAELLALAAGAVAVRPHLVWGPGDEQLVARIVGRARSGRLVVVGSGAALVDTTYVSNAADALVAALDAVRERPDVVGGRAYVVTNGEPRPLAELVERICRAAGVPGPRRHVPRRVALAAGAGVERVWPLLADRVPGDGEPPLTRFLAEQLSTAHWFDQAETRAALRWTPAVGLEEGFARLAAAYRSGG</sequence>
<keyword evidence="3" id="KW-1185">Reference proteome</keyword>
<dbReference type="InterPro" id="IPR036291">
    <property type="entry name" value="NAD(P)-bd_dom_sf"/>
</dbReference>
<comment type="caution">
    <text evidence="2">The sequence shown here is derived from an EMBL/GenBank/DDBJ whole genome shotgun (WGS) entry which is preliminary data.</text>
</comment>
<proteinExistence type="predicted"/>
<dbReference type="InterPro" id="IPR002225">
    <property type="entry name" value="3Beta_OHSteriod_DH/Estase"/>
</dbReference>
<dbReference type="InterPro" id="IPR051783">
    <property type="entry name" value="NAD(P)-dependent_oxidoreduct"/>
</dbReference>
<dbReference type="PANTHER" id="PTHR48079">
    <property type="entry name" value="PROTEIN YEEZ"/>
    <property type="match status" value="1"/>
</dbReference>
<dbReference type="GO" id="GO:0005737">
    <property type="term" value="C:cytoplasm"/>
    <property type="evidence" value="ECO:0007669"/>
    <property type="project" value="TreeGrafter"/>
</dbReference>
<evidence type="ECO:0000259" key="1">
    <source>
        <dbReference type="Pfam" id="PF01073"/>
    </source>
</evidence>
<dbReference type="GO" id="GO:0004029">
    <property type="term" value="F:aldehyde dehydrogenase (NAD+) activity"/>
    <property type="evidence" value="ECO:0007669"/>
    <property type="project" value="TreeGrafter"/>
</dbReference>
<dbReference type="EMBL" id="SGXD01000001">
    <property type="protein sequence ID" value="RZS91278.1"/>
    <property type="molecule type" value="Genomic_DNA"/>
</dbReference>
<dbReference type="PANTHER" id="PTHR48079:SF6">
    <property type="entry name" value="NAD(P)-BINDING DOMAIN-CONTAINING PROTEIN-RELATED"/>
    <property type="match status" value="1"/>
</dbReference>
<dbReference type="Pfam" id="PF01073">
    <property type="entry name" value="3Beta_HSD"/>
    <property type="match status" value="1"/>
</dbReference>
<gene>
    <name evidence="2" type="ORF">EV189_0515</name>
</gene>
<dbReference type="RefSeq" id="WP_130491364.1">
    <property type="nucleotide sequence ID" value="NZ_SGXD01000001.1"/>
</dbReference>
<dbReference type="Gene3D" id="3.40.50.720">
    <property type="entry name" value="NAD(P)-binding Rossmann-like Domain"/>
    <property type="match status" value="1"/>
</dbReference>
<dbReference type="Proteomes" id="UP000293638">
    <property type="component" value="Unassembled WGS sequence"/>
</dbReference>
<protein>
    <submittedName>
        <fullName evidence="2">Nucleoside-diphosphate-sugar epimerase</fullName>
    </submittedName>
</protein>
<reference evidence="2 3" key="1">
    <citation type="submission" date="2019-02" db="EMBL/GenBank/DDBJ databases">
        <title>Genomic Encyclopedia of Type Strains, Phase IV (KMG-IV): sequencing the most valuable type-strain genomes for metagenomic binning, comparative biology and taxonomic classification.</title>
        <authorList>
            <person name="Goeker M."/>
        </authorList>
    </citation>
    <scope>NUCLEOTIDE SEQUENCE [LARGE SCALE GENOMIC DNA]</scope>
    <source>
        <strain evidence="2 3">DSM 45622</strain>
    </source>
</reference>
<accession>A0A4Q7NWI7</accession>
<evidence type="ECO:0000313" key="3">
    <source>
        <dbReference type="Proteomes" id="UP000293638"/>
    </source>
</evidence>
<dbReference type="GO" id="GO:0006694">
    <property type="term" value="P:steroid biosynthetic process"/>
    <property type="evidence" value="ECO:0007669"/>
    <property type="project" value="InterPro"/>
</dbReference>
<feature type="domain" description="3-beta hydroxysteroid dehydrogenase/isomerase" evidence="1">
    <location>
        <begin position="4"/>
        <end position="244"/>
    </location>
</feature>
<organism evidence="2 3">
    <name type="scientific">Motilibacter rhizosphaerae</name>
    <dbReference type="NCBI Taxonomy" id="598652"/>
    <lineage>
        <taxon>Bacteria</taxon>
        <taxon>Bacillati</taxon>
        <taxon>Actinomycetota</taxon>
        <taxon>Actinomycetes</taxon>
        <taxon>Motilibacterales</taxon>
        <taxon>Motilibacteraceae</taxon>
        <taxon>Motilibacter</taxon>
    </lineage>
</organism>
<dbReference type="OrthoDB" id="3174087at2"/>
<dbReference type="SUPFAM" id="SSF51735">
    <property type="entry name" value="NAD(P)-binding Rossmann-fold domains"/>
    <property type="match status" value="1"/>
</dbReference>
<dbReference type="GO" id="GO:0016616">
    <property type="term" value="F:oxidoreductase activity, acting on the CH-OH group of donors, NAD or NADP as acceptor"/>
    <property type="evidence" value="ECO:0007669"/>
    <property type="project" value="InterPro"/>
</dbReference>
<name>A0A4Q7NWI7_9ACTN</name>
<dbReference type="AlphaFoldDB" id="A0A4Q7NWI7"/>